<dbReference type="EMBL" id="JAXCLW010000001">
    <property type="protein sequence ID" value="MDY0881365.1"/>
    <property type="molecule type" value="Genomic_DNA"/>
</dbReference>
<dbReference type="Proteomes" id="UP001279642">
    <property type="component" value="Unassembled WGS sequence"/>
</dbReference>
<reference evidence="2 3" key="1">
    <citation type="journal article" date="2016" name="Antonie Van Leeuwenhoek">
        <title>Dongia soli sp. nov., isolated from soil from Dokdo, Korea.</title>
        <authorList>
            <person name="Kim D.U."/>
            <person name="Lee H."/>
            <person name="Kim H."/>
            <person name="Kim S.G."/>
            <person name="Ka J.O."/>
        </authorList>
    </citation>
    <scope>NUCLEOTIDE SEQUENCE [LARGE SCALE GENOMIC DNA]</scope>
    <source>
        <strain evidence="2 3">D78</strain>
    </source>
</reference>
<name>A0ABU5E4X4_9PROT</name>
<feature type="domain" description="Methyltransferase type 11" evidence="1">
    <location>
        <begin position="82"/>
        <end position="129"/>
    </location>
</feature>
<evidence type="ECO:0000313" key="2">
    <source>
        <dbReference type="EMBL" id="MDY0881365.1"/>
    </source>
</evidence>
<dbReference type="GO" id="GO:0008168">
    <property type="term" value="F:methyltransferase activity"/>
    <property type="evidence" value="ECO:0007669"/>
    <property type="project" value="UniProtKB-KW"/>
</dbReference>
<gene>
    <name evidence="2" type="ORF">SMD27_00780</name>
</gene>
<dbReference type="SUPFAM" id="SSF53335">
    <property type="entry name" value="S-adenosyl-L-methionine-dependent methyltransferases"/>
    <property type="match status" value="1"/>
</dbReference>
<organism evidence="2 3">
    <name type="scientific">Dongia soli</name>
    <dbReference type="NCBI Taxonomy" id="600628"/>
    <lineage>
        <taxon>Bacteria</taxon>
        <taxon>Pseudomonadati</taxon>
        <taxon>Pseudomonadota</taxon>
        <taxon>Alphaproteobacteria</taxon>
        <taxon>Rhodospirillales</taxon>
        <taxon>Dongiaceae</taxon>
        <taxon>Dongia</taxon>
    </lineage>
</organism>
<keyword evidence="2" id="KW-0808">Transferase</keyword>
<dbReference type="RefSeq" id="WP_320506433.1">
    <property type="nucleotide sequence ID" value="NZ_JAXCLW010000001.1"/>
</dbReference>
<comment type="caution">
    <text evidence="2">The sequence shown here is derived from an EMBL/GenBank/DDBJ whole genome shotgun (WGS) entry which is preliminary data.</text>
</comment>
<evidence type="ECO:0000313" key="3">
    <source>
        <dbReference type="Proteomes" id="UP001279642"/>
    </source>
</evidence>
<dbReference type="Pfam" id="PF08241">
    <property type="entry name" value="Methyltransf_11"/>
    <property type="match status" value="1"/>
</dbReference>
<keyword evidence="2" id="KW-0489">Methyltransferase</keyword>
<dbReference type="GO" id="GO:0032259">
    <property type="term" value="P:methylation"/>
    <property type="evidence" value="ECO:0007669"/>
    <property type="project" value="UniProtKB-KW"/>
</dbReference>
<dbReference type="InterPro" id="IPR013216">
    <property type="entry name" value="Methyltransf_11"/>
</dbReference>
<protein>
    <submittedName>
        <fullName evidence="2">Methyltransferase domain-containing protein</fullName>
    </submittedName>
</protein>
<sequence length="254" mass="28954">MWQDVVDLRDFYRTELGKVARQLLRARIRAMWPDLQGQSLLGLGYATPYLRQFMGEAERVLAAMPAAQGVLPWPGDAPGVVTLTDETELPFQDYSIDRVLMVHALEAGDHQSDMLREVWRILSGGGRVLVVVPNRRGPWSHSDKTPFGFGQPFTTGQATRLLRQHSFTPLRVDRALFFWPFRWRTWLRTAPGWERISLRWLQAFSGVIVIEATKQLYGAVPTKQVRKRARITLPLPQQAVPTARRLCVPEDQGA</sequence>
<dbReference type="Gene3D" id="3.40.50.150">
    <property type="entry name" value="Vaccinia Virus protein VP39"/>
    <property type="match status" value="1"/>
</dbReference>
<proteinExistence type="predicted"/>
<accession>A0ABU5E4X4</accession>
<dbReference type="InterPro" id="IPR029063">
    <property type="entry name" value="SAM-dependent_MTases_sf"/>
</dbReference>
<evidence type="ECO:0000259" key="1">
    <source>
        <dbReference type="Pfam" id="PF08241"/>
    </source>
</evidence>
<keyword evidence="3" id="KW-1185">Reference proteome</keyword>